<reference evidence="9 10" key="1">
    <citation type="submission" date="2015-10" db="EMBL/GenBank/DDBJ databases">
        <authorList>
            <person name="Gilbert D.G."/>
        </authorList>
    </citation>
    <scope>NUCLEOTIDE SEQUENCE [LARGE SCALE GENOMIC DNA]</scope>
    <source>
        <strain evidence="9">COMA1</strain>
    </source>
</reference>
<dbReference type="OrthoDB" id="9802794at2"/>
<feature type="domain" description="Cytidyltransferase-like" evidence="8">
    <location>
        <begin position="27"/>
        <end position="128"/>
    </location>
</feature>
<evidence type="ECO:0000256" key="2">
    <source>
        <dbReference type="ARBA" id="ARBA00022679"/>
    </source>
</evidence>
<dbReference type="RefSeq" id="WP_090743122.1">
    <property type="nucleotide sequence ID" value="NZ_CZQA01000001.1"/>
</dbReference>
<dbReference type="SUPFAM" id="SSF52374">
    <property type="entry name" value="Nucleotidylyl transferase"/>
    <property type="match status" value="1"/>
</dbReference>
<dbReference type="PANTHER" id="PTHR43793:SF2">
    <property type="entry name" value="BIFUNCTIONAL PROTEIN HLDE"/>
    <property type="match status" value="1"/>
</dbReference>
<dbReference type="InterPro" id="IPR011914">
    <property type="entry name" value="RfaE_dom_II"/>
</dbReference>
<keyword evidence="5" id="KW-0067">ATP-binding</keyword>
<evidence type="ECO:0000256" key="6">
    <source>
        <dbReference type="ARBA" id="ARBA00023277"/>
    </source>
</evidence>
<keyword evidence="4" id="KW-0547">Nucleotide-binding</keyword>
<dbReference type="NCBIfam" id="TIGR02199">
    <property type="entry name" value="rfaE_dom_II"/>
    <property type="match status" value="1"/>
</dbReference>
<evidence type="ECO:0000313" key="10">
    <source>
        <dbReference type="Proteomes" id="UP000199032"/>
    </source>
</evidence>
<dbReference type="InterPro" id="IPR014729">
    <property type="entry name" value="Rossmann-like_a/b/a_fold"/>
</dbReference>
<evidence type="ECO:0000256" key="7">
    <source>
        <dbReference type="ARBA" id="ARBA00047428"/>
    </source>
</evidence>
<organism evidence="9 10">
    <name type="scientific">Candidatus Nitrospira nitrosa</name>
    <dbReference type="NCBI Taxonomy" id="1742972"/>
    <lineage>
        <taxon>Bacteria</taxon>
        <taxon>Pseudomonadati</taxon>
        <taxon>Nitrospirota</taxon>
        <taxon>Nitrospiria</taxon>
        <taxon>Nitrospirales</taxon>
        <taxon>Nitrospiraceae</taxon>
        <taxon>Nitrospira</taxon>
    </lineage>
</organism>
<dbReference type="EMBL" id="CZQA01000001">
    <property type="protein sequence ID" value="CUS32153.1"/>
    <property type="molecule type" value="Genomic_DNA"/>
</dbReference>
<dbReference type="NCBIfam" id="TIGR00125">
    <property type="entry name" value="cyt_tran_rel"/>
    <property type="match status" value="1"/>
</dbReference>
<dbReference type="InterPro" id="IPR004821">
    <property type="entry name" value="Cyt_trans-like"/>
</dbReference>
<dbReference type="Gene3D" id="3.40.50.620">
    <property type="entry name" value="HUPs"/>
    <property type="match status" value="1"/>
</dbReference>
<comment type="catalytic activity">
    <reaction evidence="7">
        <text>D-glycero-beta-D-manno-heptose 1-phosphate + ATP + H(+) = ADP-D-glycero-beta-D-manno-heptose + diphosphate</text>
        <dbReference type="Rhea" id="RHEA:27465"/>
        <dbReference type="ChEBI" id="CHEBI:15378"/>
        <dbReference type="ChEBI" id="CHEBI:30616"/>
        <dbReference type="ChEBI" id="CHEBI:33019"/>
        <dbReference type="ChEBI" id="CHEBI:59967"/>
        <dbReference type="ChEBI" id="CHEBI:61593"/>
        <dbReference type="EC" id="2.7.7.70"/>
    </reaction>
</comment>
<accession>A0A0S4L5S9</accession>
<evidence type="ECO:0000259" key="8">
    <source>
        <dbReference type="Pfam" id="PF01467"/>
    </source>
</evidence>
<dbReference type="GO" id="GO:0005975">
    <property type="term" value="P:carbohydrate metabolic process"/>
    <property type="evidence" value="ECO:0007669"/>
    <property type="project" value="InterPro"/>
</dbReference>
<dbReference type="GO" id="GO:0016773">
    <property type="term" value="F:phosphotransferase activity, alcohol group as acceptor"/>
    <property type="evidence" value="ECO:0007669"/>
    <property type="project" value="InterPro"/>
</dbReference>
<dbReference type="EC" id="2.7.7.70" evidence="1"/>
<evidence type="ECO:0000256" key="5">
    <source>
        <dbReference type="ARBA" id="ARBA00022840"/>
    </source>
</evidence>
<keyword evidence="2 9" id="KW-0808">Transferase</keyword>
<proteinExistence type="predicted"/>
<name>A0A0S4L5S9_9BACT</name>
<dbReference type="Pfam" id="PF01467">
    <property type="entry name" value="CTP_transf_like"/>
    <property type="match status" value="1"/>
</dbReference>
<evidence type="ECO:0000256" key="4">
    <source>
        <dbReference type="ARBA" id="ARBA00022741"/>
    </source>
</evidence>
<dbReference type="Proteomes" id="UP000199032">
    <property type="component" value="Unassembled WGS sequence"/>
</dbReference>
<dbReference type="STRING" id="1742972.COMA1_10458"/>
<dbReference type="PANTHER" id="PTHR43793">
    <property type="entry name" value="FAD SYNTHASE"/>
    <property type="match status" value="1"/>
</dbReference>
<evidence type="ECO:0000256" key="3">
    <source>
        <dbReference type="ARBA" id="ARBA00022695"/>
    </source>
</evidence>
<dbReference type="GO" id="GO:0005524">
    <property type="term" value="F:ATP binding"/>
    <property type="evidence" value="ECO:0007669"/>
    <property type="project" value="UniProtKB-KW"/>
</dbReference>
<evidence type="ECO:0000256" key="1">
    <source>
        <dbReference type="ARBA" id="ARBA00012519"/>
    </source>
</evidence>
<evidence type="ECO:0000313" key="9">
    <source>
        <dbReference type="EMBL" id="CUS32153.1"/>
    </source>
</evidence>
<dbReference type="InterPro" id="IPR050385">
    <property type="entry name" value="Archaeal_FAD_synthase"/>
</dbReference>
<dbReference type="GO" id="GO:0033786">
    <property type="term" value="F:heptose-1-phosphate adenylyltransferase activity"/>
    <property type="evidence" value="ECO:0007669"/>
    <property type="project" value="RHEA"/>
</dbReference>
<keyword evidence="10" id="KW-1185">Reference proteome</keyword>
<gene>
    <name evidence="9" type="primary">rfaEb</name>
    <name evidence="9" type="ORF">COMA1_10458</name>
</gene>
<protein>
    <recommendedName>
        <fullName evidence="1">D-glycero-beta-D-manno-heptose 1-phosphate adenylyltransferase</fullName>
        <ecNumber evidence="1">2.7.7.70</ecNumber>
    </recommendedName>
</protein>
<sequence length="160" mass="17483">MSSKILPREQLLHLLAMDRTKGKRIVFTNGCFDLMHIGHTRYLQAARALGDVLVVGVNSDTSVRALEKAPDRPIVPEAQRAEVLAALACVDYVGIFNEPDPLELITAIQPDILVKGGDWPLDRIVGRNVVEARGGIVRTIPLVPGLSTTELLQRIRSTAT</sequence>
<keyword evidence="6" id="KW-0119">Carbohydrate metabolism</keyword>
<keyword evidence="3 9" id="KW-0548">Nucleotidyltransferase</keyword>
<dbReference type="AlphaFoldDB" id="A0A0S4L5S9"/>